<dbReference type="PROSITE" id="PS50297">
    <property type="entry name" value="ANK_REP_REGION"/>
    <property type="match status" value="1"/>
</dbReference>
<dbReference type="Proteomes" id="UP000274922">
    <property type="component" value="Unassembled WGS sequence"/>
</dbReference>
<dbReference type="SUPFAM" id="SSF48403">
    <property type="entry name" value="Ankyrin repeat"/>
    <property type="match status" value="1"/>
</dbReference>
<proteinExistence type="predicted"/>
<dbReference type="AlphaFoldDB" id="A0A4P9X745"/>
<evidence type="ECO:0000256" key="1">
    <source>
        <dbReference type="PROSITE-ProRule" id="PRU00023"/>
    </source>
</evidence>
<organism evidence="2 3">
    <name type="scientific">Caulochytrium protostelioides</name>
    <dbReference type="NCBI Taxonomy" id="1555241"/>
    <lineage>
        <taxon>Eukaryota</taxon>
        <taxon>Fungi</taxon>
        <taxon>Fungi incertae sedis</taxon>
        <taxon>Chytridiomycota</taxon>
        <taxon>Chytridiomycota incertae sedis</taxon>
        <taxon>Chytridiomycetes</taxon>
        <taxon>Caulochytriales</taxon>
        <taxon>Caulochytriaceae</taxon>
        <taxon>Caulochytrium</taxon>
    </lineage>
</organism>
<dbReference type="SMART" id="SM00248">
    <property type="entry name" value="ANK"/>
    <property type="match status" value="6"/>
</dbReference>
<evidence type="ECO:0000313" key="3">
    <source>
        <dbReference type="Proteomes" id="UP000274922"/>
    </source>
</evidence>
<dbReference type="Gene3D" id="2.60.40.10">
    <property type="entry name" value="Immunoglobulins"/>
    <property type="match status" value="1"/>
</dbReference>
<accession>A0A4P9X745</accession>
<dbReference type="EMBL" id="ML014187">
    <property type="protein sequence ID" value="RKP01046.1"/>
    <property type="molecule type" value="Genomic_DNA"/>
</dbReference>
<dbReference type="SUPFAM" id="SSF49265">
    <property type="entry name" value="Fibronectin type III"/>
    <property type="match status" value="1"/>
</dbReference>
<dbReference type="InterPro" id="IPR002110">
    <property type="entry name" value="Ankyrin_rpt"/>
</dbReference>
<dbReference type="Pfam" id="PF12796">
    <property type="entry name" value="Ank_2"/>
    <property type="match status" value="2"/>
</dbReference>
<feature type="repeat" description="ANK" evidence="1">
    <location>
        <begin position="173"/>
        <end position="210"/>
    </location>
</feature>
<dbReference type="STRING" id="1555241.A0A4P9X745"/>
<dbReference type="Gene3D" id="1.25.40.20">
    <property type="entry name" value="Ankyrin repeat-containing domain"/>
    <property type="match status" value="2"/>
</dbReference>
<reference evidence="3" key="1">
    <citation type="journal article" date="2018" name="Nat. Microbiol.">
        <title>Leveraging single-cell genomics to expand the fungal tree of life.</title>
        <authorList>
            <person name="Ahrendt S.R."/>
            <person name="Quandt C.A."/>
            <person name="Ciobanu D."/>
            <person name="Clum A."/>
            <person name="Salamov A."/>
            <person name="Andreopoulos B."/>
            <person name="Cheng J.F."/>
            <person name="Woyke T."/>
            <person name="Pelin A."/>
            <person name="Henrissat B."/>
            <person name="Reynolds N.K."/>
            <person name="Benny G.L."/>
            <person name="Smith M.E."/>
            <person name="James T.Y."/>
            <person name="Grigoriev I.V."/>
        </authorList>
    </citation>
    <scope>NUCLEOTIDE SEQUENCE [LARGE SCALE GENOMIC DNA]</scope>
    <source>
        <strain evidence="3">ATCC 52028</strain>
    </source>
</reference>
<dbReference type="GO" id="GO:0042981">
    <property type="term" value="P:regulation of apoptotic process"/>
    <property type="evidence" value="ECO:0007669"/>
    <property type="project" value="TreeGrafter"/>
</dbReference>
<dbReference type="PROSITE" id="PS50088">
    <property type="entry name" value="ANK_REPEAT"/>
    <property type="match status" value="1"/>
</dbReference>
<gene>
    <name evidence="2" type="ORF">CXG81DRAFT_29841</name>
</gene>
<name>A0A4P9X745_9FUNG</name>
<keyword evidence="1" id="KW-0040">ANK repeat</keyword>
<dbReference type="PANTHER" id="PTHR24183">
    <property type="entry name" value="FIBRONECTIN TYPE 3 AND ANKYRIN REPEAT DOMAINS PROTEIN 1"/>
    <property type="match status" value="1"/>
</dbReference>
<dbReference type="InterPro" id="IPR036770">
    <property type="entry name" value="Ankyrin_rpt-contain_sf"/>
</dbReference>
<protein>
    <submittedName>
        <fullName evidence="2">Uncharacterized protein</fullName>
    </submittedName>
</protein>
<evidence type="ECO:0000313" key="2">
    <source>
        <dbReference type="EMBL" id="RKP01046.1"/>
    </source>
</evidence>
<sequence>MEYQLSKSEGTDPVFYGVYEGTHRAFTVSELKPLTKYRFRLRWRPEDTDQWSSEYKECSGTTEDETAALKAVRNIQMTLVNGDGAATMALIERHKADLHIEARDRYDRTLLMLACQYATGNVVQCLMNLGPDVKAATRSGKTAISFAVTYGNLEAVRILLDFDEALVNQRDQGGSTILMWAAENAHANKQGHTIVELLLSRGANVQAVDNAGQTALDRIAVLNGHAPTAQLLIKHGGLLRLTPDRKQPMTTLMTAALNGHVQLVRCLLADYDVPYAVANERGATALTYASSGDHTSVIKAIRDHMDKKVARAPAADAATGATAASTTKA</sequence>
<dbReference type="InterPro" id="IPR036116">
    <property type="entry name" value="FN3_sf"/>
</dbReference>
<dbReference type="PRINTS" id="PR01415">
    <property type="entry name" value="ANKYRIN"/>
</dbReference>
<dbReference type="GO" id="GO:0005634">
    <property type="term" value="C:nucleus"/>
    <property type="evidence" value="ECO:0007669"/>
    <property type="project" value="TreeGrafter"/>
</dbReference>
<keyword evidence="3" id="KW-1185">Reference proteome</keyword>
<dbReference type="PANTHER" id="PTHR24183:SF1">
    <property type="entry name" value="FIBRONECTIN TYPE 3 AND ANKYRIN REPEAT DOMAINS PROTEIN 1"/>
    <property type="match status" value="1"/>
</dbReference>
<dbReference type="InterPro" id="IPR013783">
    <property type="entry name" value="Ig-like_fold"/>
</dbReference>
<dbReference type="OrthoDB" id="2155313at2759"/>